<dbReference type="Proteomes" id="UP000013988">
    <property type="component" value="Unassembled WGS sequence"/>
</dbReference>
<keyword evidence="3" id="KW-0238">DNA-binding</keyword>
<evidence type="ECO:0000259" key="4">
    <source>
        <dbReference type="Pfam" id="PF01420"/>
    </source>
</evidence>
<evidence type="ECO:0000256" key="3">
    <source>
        <dbReference type="ARBA" id="ARBA00023125"/>
    </source>
</evidence>
<gene>
    <name evidence="5" type="ORF">A500_18307</name>
</gene>
<dbReference type="InterPro" id="IPR044946">
    <property type="entry name" value="Restrct_endonuc_typeI_TRD_sf"/>
</dbReference>
<organism evidence="5 6">
    <name type="scientific">Clostridium sartagoforme AAU1</name>
    <dbReference type="NCBI Taxonomy" id="1202534"/>
    <lineage>
        <taxon>Bacteria</taxon>
        <taxon>Bacillati</taxon>
        <taxon>Bacillota</taxon>
        <taxon>Clostridia</taxon>
        <taxon>Eubacteriales</taxon>
        <taxon>Clostridiaceae</taxon>
        <taxon>Clostridium</taxon>
    </lineage>
</organism>
<keyword evidence="6" id="KW-1185">Reference proteome</keyword>
<dbReference type="PATRIC" id="fig|1202534.3.peg.3649"/>
<dbReference type="EMBL" id="ASRV01000220">
    <property type="protein sequence ID" value="EOR20163.1"/>
    <property type="molecule type" value="Genomic_DNA"/>
</dbReference>
<feature type="domain" description="Type I restriction modification DNA specificity" evidence="4">
    <location>
        <begin position="2"/>
        <end position="50"/>
    </location>
</feature>
<dbReference type="AlphaFoldDB" id="R9BSW8"/>
<proteinExistence type="inferred from homology"/>
<name>R9BSW8_9CLOT</name>
<evidence type="ECO:0000313" key="5">
    <source>
        <dbReference type="EMBL" id="EOR20163.1"/>
    </source>
</evidence>
<keyword evidence="2" id="KW-0680">Restriction system</keyword>
<reference evidence="5 6" key="1">
    <citation type="submission" date="2013-03" db="EMBL/GenBank/DDBJ databases">
        <title>Whole genome shotgun sequencing of Clostridium sartagoforme AAU1.</title>
        <authorList>
            <person name="Joshi C.G."/>
            <person name="Duggirala S.M."/>
            <person name="Nathani N.M."/>
            <person name="Bhatt V.D."/>
            <person name="Patel A.K."/>
            <person name="Pandya P.R."/>
            <person name="KaPatel J.A."/>
        </authorList>
    </citation>
    <scope>NUCLEOTIDE SEQUENCE [LARGE SCALE GENOMIC DNA]</scope>
    <source>
        <strain evidence="5 6">AAU1</strain>
    </source>
</reference>
<evidence type="ECO:0000313" key="6">
    <source>
        <dbReference type="Proteomes" id="UP000013988"/>
    </source>
</evidence>
<dbReference type="InterPro" id="IPR000055">
    <property type="entry name" value="Restrct_endonuc_typeI_TRD"/>
</dbReference>
<comment type="similarity">
    <text evidence="1">Belongs to the type-I restriction system S methylase family.</text>
</comment>
<dbReference type="Pfam" id="PF01420">
    <property type="entry name" value="Methylase_S"/>
    <property type="match status" value="1"/>
</dbReference>
<accession>R9BSW8</accession>
<dbReference type="Gene3D" id="3.90.220.20">
    <property type="entry name" value="DNA methylase specificity domains"/>
    <property type="match status" value="1"/>
</dbReference>
<comment type="caution">
    <text evidence="5">The sequence shown here is derived from an EMBL/GenBank/DDBJ whole genome shotgun (WGS) entry which is preliminary data.</text>
</comment>
<sequence length="69" mass="7912">MVGMAYPAINDEKFYSGLFPMPPLAEQKRIVEKVDSLMKLCDDLESKIEKQKNYSNRLMESIIKSSLAK</sequence>
<dbReference type="SUPFAM" id="SSF116734">
    <property type="entry name" value="DNA methylase specificity domain"/>
    <property type="match status" value="1"/>
</dbReference>
<protein>
    <submittedName>
        <fullName evidence="5">Type I restriction-modification system subunit S</fullName>
    </submittedName>
</protein>
<evidence type="ECO:0000256" key="1">
    <source>
        <dbReference type="ARBA" id="ARBA00010923"/>
    </source>
</evidence>
<dbReference type="GO" id="GO:0003677">
    <property type="term" value="F:DNA binding"/>
    <property type="evidence" value="ECO:0007669"/>
    <property type="project" value="UniProtKB-KW"/>
</dbReference>
<dbReference type="GO" id="GO:0009307">
    <property type="term" value="P:DNA restriction-modification system"/>
    <property type="evidence" value="ECO:0007669"/>
    <property type="project" value="UniProtKB-KW"/>
</dbReference>
<evidence type="ECO:0000256" key="2">
    <source>
        <dbReference type="ARBA" id="ARBA00022747"/>
    </source>
</evidence>